<gene>
    <name evidence="1" type="ORF">VST7929_03309</name>
</gene>
<keyword evidence="2" id="KW-1185">Reference proteome</keyword>
<name>A0ABN8E0C2_9VIBR</name>
<accession>A0ABN8E0C2</accession>
<evidence type="ECO:0008006" key="3">
    <source>
        <dbReference type="Google" id="ProtNLM"/>
    </source>
</evidence>
<proteinExistence type="predicted"/>
<evidence type="ECO:0000313" key="1">
    <source>
        <dbReference type="EMBL" id="CAH0536292.1"/>
    </source>
</evidence>
<protein>
    <recommendedName>
        <fullName evidence="3">YjbH domain-containing protein</fullName>
    </recommendedName>
</protein>
<reference evidence="1" key="1">
    <citation type="submission" date="2021-11" db="EMBL/GenBank/DDBJ databases">
        <authorList>
            <person name="Rodrigo-Torres L."/>
            <person name="Arahal R. D."/>
            <person name="Lucena T."/>
        </authorList>
    </citation>
    <scope>NUCLEOTIDE SEQUENCE</scope>
    <source>
        <strain evidence="1">CECT 7929</strain>
    </source>
</reference>
<sequence>MIYRLKDWGYLRANYERGNTWTLGFTLKTNFNTLKQNWVDTPTPAYQPTPSTSAEDIQWQQVSKELERIAGYDDNQIYADNDDIYVVGTQSKYRDQNIAIEKAALILKNTGSQAARYHLIEQQASIPVLQTNIDVQAYTAVAEQQYVDASITDAIQRENPQPVQAPLQADNHQALHYGLTPVLQQSIGGSEDFYLFNVGINGGASYWLTDHITIGGGIYLNLYDNYDQFLYDVPPDGTDLKRVRTLVRQYISDSPLRLSNLQLTSFHQLGDDVYLQNYGGYLETMFAGVGSEILYRTLNSNWAWGLDVNYVAQRDPDNTFSVFTEEVQYDPITNRHYRVQTGALTGHLTAYYRPEWTWFDNLLFKVSVGQYLAEDRGVTVDLSKQFDSGVVAGAYFAKTDLSAEEFGEGSFTKGVYVSIPFDLFTIKPSANRAVIAWTPLTRDGGQMLARKYHLYRVTEARDPKAEFTPAQ</sequence>
<organism evidence="1 2">
    <name type="scientific">Vibrio stylophorae</name>
    <dbReference type="NCBI Taxonomy" id="659351"/>
    <lineage>
        <taxon>Bacteria</taxon>
        <taxon>Pseudomonadati</taxon>
        <taxon>Pseudomonadota</taxon>
        <taxon>Gammaproteobacteria</taxon>
        <taxon>Vibrionales</taxon>
        <taxon>Vibrionaceae</taxon>
        <taxon>Vibrio</taxon>
    </lineage>
</organism>
<dbReference type="Pfam" id="PF06082">
    <property type="entry name" value="YjbH"/>
    <property type="match status" value="1"/>
</dbReference>
<dbReference type="InterPro" id="IPR010344">
    <property type="entry name" value="YbjH"/>
</dbReference>
<comment type="caution">
    <text evidence="1">The sequence shown here is derived from an EMBL/GenBank/DDBJ whole genome shotgun (WGS) entry which is preliminary data.</text>
</comment>
<dbReference type="Proteomes" id="UP000838672">
    <property type="component" value="Unassembled WGS sequence"/>
</dbReference>
<evidence type="ECO:0000313" key="2">
    <source>
        <dbReference type="Proteomes" id="UP000838672"/>
    </source>
</evidence>
<dbReference type="EMBL" id="CAKLDI010000003">
    <property type="protein sequence ID" value="CAH0536292.1"/>
    <property type="molecule type" value="Genomic_DNA"/>
</dbReference>